<dbReference type="EMBL" id="AHCD03000035">
    <property type="protein sequence ID" value="KAF7786759.1"/>
    <property type="molecule type" value="Genomic_DNA"/>
</dbReference>
<dbReference type="Proteomes" id="UP000016480">
    <property type="component" value="Unassembled WGS sequence"/>
</dbReference>
<proteinExistence type="predicted"/>
<dbReference type="AlphaFoldDB" id="A0A8T0C7V7"/>
<protein>
    <submittedName>
        <fullName evidence="1">Uncharacterized protein</fullName>
    </submittedName>
</protein>
<accession>A0A8T0C7V7</accession>
<comment type="caution">
    <text evidence="1">The sequence shown here is derived from an EMBL/GenBank/DDBJ whole genome shotgun (WGS) entry which is preliminary data.</text>
</comment>
<sequence>MNFFLFVNEQPLYHARYQSQWLTPENYYPPTILPITVTKSQPPTFVHTQSPEYPCRANFTRFTNGTTVKKVQTKQ</sequence>
<reference evidence="1 2" key="1">
    <citation type="journal article" date="2012" name="J. Bacteriol.">
        <title>Genome sequence of the cycloprodigiosin-producing bacterial strain Pseudoalteromonas rubra ATCC 29570(T).</title>
        <authorList>
            <person name="Xie B.B."/>
            <person name="Shu Y.L."/>
            <person name="Qin Q.L."/>
            <person name="Rong J.C."/>
            <person name="Zhang X.Y."/>
            <person name="Chen X.L."/>
            <person name="Zhou B.C."/>
            <person name="Zhang Y.Z."/>
        </authorList>
    </citation>
    <scope>NUCLEOTIDE SEQUENCE [LARGE SCALE GENOMIC DNA]</scope>
    <source>
        <strain evidence="1 2">DSM 6842</strain>
    </source>
</reference>
<organism evidence="1 2">
    <name type="scientific">Pseudoalteromonas rubra</name>
    <dbReference type="NCBI Taxonomy" id="43658"/>
    <lineage>
        <taxon>Bacteria</taxon>
        <taxon>Pseudomonadati</taxon>
        <taxon>Pseudomonadota</taxon>
        <taxon>Gammaproteobacteria</taxon>
        <taxon>Alteromonadales</taxon>
        <taxon>Pseudoalteromonadaceae</taxon>
        <taxon>Pseudoalteromonas</taxon>
    </lineage>
</organism>
<gene>
    <name evidence="1" type="ORF">PRUB_a1414</name>
</gene>
<name>A0A8T0C7V7_9GAMM</name>
<evidence type="ECO:0000313" key="2">
    <source>
        <dbReference type="Proteomes" id="UP000016480"/>
    </source>
</evidence>
<evidence type="ECO:0000313" key="1">
    <source>
        <dbReference type="EMBL" id="KAF7786759.1"/>
    </source>
</evidence>